<dbReference type="EMBL" id="CP001160">
    <property type="protein sequence ID" value="ACI64848.1"/>
    <property type="molecule type" value="Genomic_DNA"/>
</dbReference>
<dbReference type="AlphaFoldDB" id="B5YMQ3"/>
<dbReference type="InterPro" id="IPR001611">
    <property type="entry name" value="Leu-rich_rpt"/>
</dbReference>
<dbReference type="Gene3D" id="3.80.10.10">
    <property type="entry name" value="Ribonuclease Inhibitor"/>
    <property type="match status" value="2"/>
</dbReference>
<accession>B5YMQ3</accession>
<feature type="compositionally biased region" description="Basic residues" evidence="2">
    <location>
        <begin position="338"/>
        <end position="347"/>
    </location>
</feature>
<dbReference type="SUPFAM" id="SSF52047">
    <property type="entry name" value="RNI-like"/>
    <property type="match status" value="1"/>
</dbReference>
<dbReference type="SMART" id="SM00368">
    <property type="entry name" value="LRR_RI"/>
    <property type="match status" value="3"/>
</dbReference>
<feature type="compositionally biased region" description="Basic and acidic residues" evidence="2">
    <location>
        <begin position="348"/>
        <end position="363"/>
    </location>
</feature>
<evidence type="ECO:0000313" key="4">
    <source>
        <dbReference type="Proteomes" id="UP000001449"/>
    </source>
</evidence>
<name>B5YMQ3_THAPS</name>
<organism evidence="3 4">
    <name type="scientific">Thalassiosira pseudonana</name>
    <name type="common">Marine diatom</name>
    <name type="synonym">Cyclotella nana</name>
    <dbReference type="NCBI Taxonomy" id="35128"/>
    <lineage>
        <taxon>Eukaryota</taxon>
        <taxon>Sar</taxon>
        <taxon>Stramenopiles</taxon>
        <taxon>Ochrophyta</taxon>
        <taxon>Bacillariophyta</taxon>
        <taxon>Coscinodiscophyceae</taxon>
        <taxon>Thalassiosirophycidae</taxon>
        <taxon>Thalassiosirales</taxon>
        <taxon>Thalassiosiraceae</taxon>
        <taxon>Thalassiosira</taxon>
    </lineage>
</organism>
<protein>
    <submittedName>
        <fullName evidence="3">Uncharacterized protein</fullName>
    </submittedName>
</protein>
<dbReference type="RefSeq" id="XP_002296131.1">
    <property type="nucleotide sequence ID" value="XM_002296095.1"/>
</dbReference>
<dbReference type="Proteomes" id="UP000001449">
    <property type="component" value="Chromosome 7"/>
</dbReference>
<proteinExistence type="predicted"/>
<dbReference type="InterPro" id="IPR052201">
    <property type="entry name" value="LRR-containing_regulator"/>
</dbReference>
<reference evidence="3 4" key="1">
    <citation type="journal article" date="2004" name="Science">
        <title>The genome of the diatom Thalassiosira pseudonana: ecology, evolution, and metabolism.</title>
        <authorList>
            <person name="Armbrust E.V."/>
            <person name="Berges J.A."/>
            <person name="Bowler C."/>
            <person name="Green B.R."/>
            <person name="Martinez D."/>
            <person name="Putnam N.H."/>
            <person name="Zhou S."/>
            <person name="Allen A.E."/>
            <person name="Apt K.E."/>
            <person name="Bechner M."/>
            <person name="Brzezinski M.A."/>
            <person name="Chaal B.K."/>
            <person name="Chiovitti A."/>
            <person name="Davis A.K."/>
            <person name="Demarest M.S."/>
            <person name="Detter J.C."/>
            <person name="Glavina T."/>
            <person name="Goodstein D."/>
            <person name="Hadi M.Z."/>
            <person name="Hellsten U."/>
            <person name="Hildebrand M."/>
            <person name="Jenkins B.D."/>
            <person name="Jurka J."/>
            <person name="Kapitonov V.V."/>
            <person name="Kroger N."/>
            <person name="Lau W.W."/>
            <person name="Lane T.W."/>
            <person name="Larimer F.W."/>
            <person name="Lippmeier J.C."/>
            <person name="Lucas S."/>
            <person name="Medina M."/>
            <person name="Montsant A."/>
            <person name="Obornik M."/>
            <person name="Parker M.S."/>
            <person name="Palenik B."/>
            <person name="Pazour G.J."/>
            <person name="Richardson P.M."/>
            <person name="Rynearson T.A."/>
            <person name="Saito M.A."/>
            <person name="Schwartz D.C."/>
            <person name="Thamatrakoln K."/>
            <person name="Valentin K."/>
            <person name="Vardi A."/>
            <person name="Wilkerson F.P."/>
            <person name="Rokhsar D.S."/>
        </authorList>
    </citation>
    <scope>NUCLEOTIDE SEQUENCE [LARGE SCALE GENOMIC DNA]</scope>
    <source>
        <strain evidence="3 4">CCMP1335</strain>
    </source>
</reference>
<dbReference type="PANTHER" id="PTHR24111">
    <property type="entry name" value="LEUCINE-RICH REPEAT-CONTAINING PROTEIN 34"/>
    <property type="match status" value="1"/>
</dbReference>
<dbReference type="HOGENOM" id="CLU_751226_0_0_1"/>
<keyword evidence="4" id="KW-1185">Reference proteome</keyword>
<evidence type="ECO:0000256" key="2">
    <source>
        <dbReference type="SAM" id="MobiDB-lite"/>
    </source>
</evidence>
<dbReference type="Pfam" id="PF13516">
    <property type="entry name" value="LRR_6"/>
    <property type="match status" value="2"/>
</dbReference>
<keyword evidence="1" id="KW-0677">Repeat</keyword>
<sequence>MSKIHPTTVADRYIAQLKHDNVQNISLAGNDITDDNIGSFVSALVDNKSVTYLALVCVQGGNTCKGSTMLAASAMSLSSLRTLSWSNIFDGSKHAVKILSHGLRSSATLNRVLLTNSKFTSAEIRVLTDALSVNTSVKTLGLEGCGVTDDGARRVSNMLKSNRTLQTVSLSENGITDVGAETLLEAIYDTTSFDSIWNSNHVVSSFSRSTSEDGRGNSMVKFNHVSDDMKHKICEILNINRESRNPARQKVTLHLERNPKICMSQDIDTNAIPDILSWCGRTASFEMLRNMPEILTHAVPINESQREELPKKTIDSKIKATHKNCSQLIRRVIDRSKRRFKPKKKDSQRRVDGTPRRTMKEKAVLSSMW</sequence>
<dbReference type="PaxDb" id="35128-Thaps23431"/>
<gene>
    <name evidence="3" type="ORF">THAPS_23431</name>
</gene>
<reference evidence="3 4" key="2">
    <citation type="journal article" date="2008" name="Nature">
        <title>The Phaeodactylum genome reveals the evolutionary history of diatom genomes.</title>
        <authorList>
            <person name="Bowler C."/>
            <person name="Allen A.E."/>
            <person name="Badger J.H."/>
            <person name="Grimwood J."/>
            <person name="Jabbari K."/>
            <person name="Kuo A."/>
            <person name="Maheswari U."/>
            <person name="Martens C."/>
            <person name="Maumus F."/>
            <person name="Otillar R.P."/>
            <person name="Rayko E."/>
            <person name="Salamov A."/>
            <person name="Vandepoele K."/>
            <person name="Beszteri B."/>
            <person name="Gruber A."/>
            <person name="Heijde M."/>
            <person name="Katinka M."/>
            <person name="Mock T."/>
            <person name="Valentin K."/>
            <person name="Verret F."/>
            <person name="Berges J.A."/>
            <person name="Brownlee C."/>
            <person name="Cadoret J.P."/>
            <person name="Chiovitti A."/>
            <person name="Choi C.J."/>
            <person name="Coesel S."/>
            <person name="De Martino A."/>
            <person name="Detter J.C."/>
            <person name="Durkin C."/>
            <person name="Falciatore A."/>
            <person name="Fournet J."/>
            <person name="Haruta M."/>
            <person name="Huysman M.J."/>
            <person name="Jenkins B.D."/>
            <person name="Jiroutova K."/>
            <person name="Jorgensen R.E."/>
            <person name="Joubert Y."/>
            <person name="Kaplan A."/>
            <person name="Kroger N."/>
            <person name="Kroth P.G."/>
            <person name="La Roche J."/>
            <person name="Lindquist E."/>
            <person name="Lommer M."/>
            <person name="Martin-Jezequel V."/>
            <person name="Lopez P.J."/>
            <person name="Lucas S."/>
            <person name="Mangogna M."/>
            <person name="McGinnis K."/>
            <person name="Medlin L.K."/>
            <person name="Montsant A."/>
            <person name="Oudot-Le Secq M.P."/>
            <person name="Napoli C."/>
            <person name="Obornik M."/>
            <person name="Parker M.S."/>
            <person name="Petit J.L."/>
            <person name="Porcel B.M."/>
            <person name="Poulsen N."/>
            <person name="Robison M."/>
            <person name="Rychlewski L."/>
            <person name="Rynearson T.A."/>
            <person name="Schmutz J."/>
            <person name="Shapiro H."/>
            <person name="Siaut M."/>
            <person name="Stanley M."/>
            <person name="Sussman M.R."/>
            <person name="Taylor A.R."/>
            <person name="Vardi A."/>
            <person name="von Dassow P."/>
            <person name="Vyverman W."/>
            <person name="Willis A."/>
            <person name="Wyrwicz L.S."/>
            <person name="Rokhsar D.S."/>
            <person name="Weissenbach J."/>
            <person name="Armbrust E.V."/>
            <person name="Green B.R."/>
            <person name="Van de Peer Y."/>
            <person name="Grigoriev I.V."/>
        </authorList>
    </citation>
    <scope>NUCLEOTIDE SEQUENCE [LARGE SCALE GENOMIC DNA]</scope>
    <source>
        <strain evidence="3 4">CCMP1335</strain>
    </source>
</reference>
<dbReference type="InParanoid" id="B5YMQ3"/>
<dbReference type="PANTHER" id="PTHR24111:SF0">
    <property type="entry name" value="LEUCINE-RICH REPEAT-CONTAINING PROTEIN"/>
    <property type="match status" value="1"/>
</dbReference>
<feature type="region of interest" description="Disordered" evidence="2">
    <location>
        <begin position="338"/>
        <end position="369"/>
    </location>
</feature>
<dbReference type="KEGG" id="tps:THAPS_23431"/>
<evidence type="ECO:0000313" key="3">
    <source>
        <dbReference type="EMBL" id="ACI64848.1"/>
    </source>
</evidence>
<dbReference type="GeneID" id="7449196"/>
<evidence type="ECO:0000256" key="1">
    <source>
        <dbReference type="ARBA" id="ARBA00022737"/>
    </source>
</evidence>
<dbReference type="InterPro" id="IPR032675">
    <property type="entry name" value="LRR_dom_sf"/>
</dbReference>